<evidence type="ECO:0000313" key="9">
    <source>
        <dbReference type="EMBL" id="SJZ39196.1"/>
    </source>
</evidence>
<sequence>MIGVVVKPNEPFERALKRFTKSCEKNGIISDVKKRQRYEKPSEERKRIETSARRKRLKELAEANRKRLY</sequence>
<gene>
    <name evidence="5" type="primary">rpsU</name>
    <name evidence="9" type="ORF">SAMN02745108_00381</name>
    <name evidence="8" type="ORF">SAMN05720469_10462</name>
</gene>
<dbReference type="Gene3D" id="1.20.5.1150">
    <property type="entry name" value="Ribosomal protein S8"/>
    <property type="match status" value="1"/>
</dbReference>
<evidence type="ECO:0000256" key="6">
    <source>
        <dbReference type="RuleBase" id="RU000667"/>
    </source>
</evidence>
<reference evidence="8" key="2">
    <citation type="submission" date="2016-11" db="EMBL/GenBank/DDBJ databases">
        <authorList>
            <person name="Jaros S."/>
            <person name="Januszkiewicz K."/>
            <person name="Wedrychowicz H."/>
        </authorList>
    </citation>
    <scope>NUCLEOTIDE SEQUENCE [LARGE SCALE GENOMIC DNA]</scope>
    <source>
        <strain evidence="8">UWOS</strain>
    </source>
</reference>
<accession>A0A1T4K9Y1</accession>
<dbReference type="EMBL" id="FUWU01000004">
    <property type="protein sequence ID" value="SJZ39196.1"/>
    <property type="molecule type" value="Genomic_DNA"/>
</dbReference>
<evidence type="ECO:0000313" key="10">
    <source>
        <dbReference type="Proteomes" id="UP000184275"/>
    </source>
</evidence>
<dbReference type="NCBIfam" id="TIGR00030">
    <property type="entry name" value="S21p"/>
    <property type="match status" value="1"/>
</dbReference>
<dbReference type="GO" id="GO:0005840">
    <property type="term" value="C:ribosome"/>
    <property type="evidence" value="ECO:0007669"/>
    <property type="project" value="UniProtKB-KW"/>
</dbReference>
<evidence type="ECO:0000256" key="1">
    <source>
        <dbReference type="ARBA" id="ARBA00006640"/>
    </source>
</evidence>
<comment type="similarity">
    <text evidence="1 5 6">Belongs to the bacterial ribosomal protein bS21 family.</text>
</comment>
<evidence type="ECO:0000256" key="7">
    <source>
        <dbReference type="SAM" id="MobiDB-lite"/>
    </source>
</evidence>
<evidence type="ECO:0000256" key="4">
    <source>
        <dbReference type="ARBA" id="ARBA00035135"/>
    </source>
</evidence>
<dbReference type="GO" id="GO:0003735">
    <property type="term" value="F:structural constituent of ribosome"/>
    <property type="evidence" value="ECO:0007669"/>
    <property type="project" value="InterPro"/>
</dbReference>
<evidence type="ECO:0000256" key="5">
    <source>
        <dbReference type="HAMAP-Rule" id="MF_00358"/>
    </source>
</evidence>
<dbReference type="PRINTS" id="PR00976">
    <property type="entry name" value="RIBOSOMALS21"/>
</dbReference>
<proteinExistence type="inferred from homology"/>
<dbReference type="Pfam" id="PF01165">
    <property type="entry name" value="Ribosomal_S21"/>
    <property type="match status" value="1"/>
</dbReference>
<evidence type="ECO:0000313" key="11">
    <source>
        <dbReference type="Proteomes" id="UP000190449"/>
    </source>
</evidence>
<dbReference type="RefSeq" id="WP_073302828.1">
    <property type="nucleotide sequence ID" value="NZ_FRAW01000004.1"/>
</dbReference>
<dbReference type="PANTHER" id="PTHR21109">
    <property type="entry name" value="MITOCHONDRIAL 28S RIBOSOMAL PROTEIN S21"/>
    <property type="match status" value="1"/>
</dbReference>
<dbReference type="InterPro" id="IPR038380">
    <property type="entry name" value="Ribosomal_bS21_sf"/>
</dbReference>
<accession>A0A1M6RNH1</accession>
<dbReference type="HAMAP" id="MF_00358">
    <property type="entry name" value="Ribosomal_bS21"/>
    <property type="match status" value="1"/>
</dbReference>
<name>A0A1M6RNH1_9BACT</name>
<dbReference type="Proteomes" id="UP000184275">
    <property type="component" value="Unassembled WGS sequence"/>
</dbReference>
<dbReference type="InterPro" id="IPR001911">
    <property type="entry name" value="Ribosomal_bS21"/>
</dbReference>
<organism evidence="8 10">
    <name type="scientific">Fibrobacter intestinalis</name>
    <dbReference type="NCBI Taxonomy" id="28122"/>
    <lineage>
        <taxon>Bacteria</taxon>
        <taxon>Pseudomonadati</taxon>
        <taxon>Fibrobacterota</taxon>
        <taxon>Fibrobacteria</taxon>
        <taxon>Fibrobacterales</taxon>
        <taxon>Fibrobacteraceae</taxon>
        <taxon>Fibrobacter</taxon>
    </lineage>
</organism>
<keyword evidence="3 5" id="KW-0687">Ribonucleoprotein</keyword>
<dbReference type="EMBL" id="FRAW01000004">
    <property type="protein sequence ID" value="SHK33989.1"/>
    <property type="molecule type" value="Genomic_DNA"/>
</dbReference>
<feature type="compositionally biased region" description="Basic and acidic residues" evidence="7">
    <location>
        <begin position="38"/>
        <end position="54"/>
    </location>
</feature>
<dbReference type="GO" id="GO:1990904">
    <property type="term" value="C:ribonucleoprotein complex"/>
    <property type="evidence" value="ECO:0007669"/>
    <property type="project" value="UniProtKB-KW"/>
</dbReference>
<protein>
    <recommendedName>
        <fullName evidence="4 5">Small ribosomal subunit protein bS21</fullName>
    </recommendedName>
</protein>
<dbReference type="AlphaFoldDB" id="A0A1M6RNH1"/>
<dbReference type="STRING" id="28122.SAMN02745108_00381"/>
<dbReference type="Proteomes" id="UP000190449">
    <property type="component" value="Unassembled WGS sequence"/>
</dbReference>
<keyword evidence="2 5" id="KW-0689">Ribosomal protein</keyword>
<dbReference type="PANTHER" id="PTHR21109:SF22">
    <property type="entry name" value="SMALL RIBOSOMAL SUBUNIT PROTEIN BS21"/>
    <property type="match status" value="1"/>
</dbReference>
<evidence type="ECO:0000256" key="2">
    <source>
        <dbReference type="ARBA" id="ARBA00022980"/>
    </source>
</evidence>
<dbReference type="GO" id="GO:0006412">
    <property type="term" value="P:translation"/>
    <property type="evidence" value="ECO:0007669"/>
    <property type="project" value="UniProtKB-UniRule"/>
</dbReference>
<evidence type="ECO:0000313" key="8">
    <source>
        <dbReference type="EMBL" id="SHK33989.1"/>
    </source>
</evidence>
<feature type="region of interest" description="Disordered" evidence="7">
    <location>
        <begin position="34"/>
        <end position="54"/>
    </location>
</feature>
<reference evidence="10" key="1">
    <citation type="submission" date="2016-11" db="EMBL/GenBank/DDBJ databases">
        <authorList>
            <person name="Varghese N."/>
            <person name="Submissions S."/>
        </authorList>
    </citation>
    <scope>NUCLEOTIDE SEQUENCE [LARGE SCALE GENOMIC DNA]</scope>
    <source>
        <strain evidence="10">UWOS</strain>
    </source>
</reference>
<reference evidence="9 11" key="3">
    <citation type="submission" date="2017-02" db="EMBL/GenBank/DDBJ databases">
        <authorList>
            <person name="Peterson S.W."/>
        </authorList>
    </citation>
    <scope>NUCLEOTIDE SEQUENCE [LARGE SCALE GENOMIC DNA]</scope>
    <source>
        <strain evidence="9 11">ATCC 43854</strain>
    </source>
</reference>
<keyword evidence="10" id="KW-1185">Reference proteome</keyword>
<evidence type="ECO:0000256" key="3">
    <source>
        <dbReference type="ARBA" id="ARBA00023274"/>
    </source>
</evidence>